<dbReference type="AlphaFoldDB" id="A0A7C3QR24"/>
<reference evidence="2" key="1">
    <citation type="journal article" date="2020" name="mSystems">
        <title>Genome- and Community-Level Interaction Insights into Carbon Utilization and Element Cycling Functions of Hydrothermarchaeota in Hydrothermal Sediment.</title>
        <authorList>
            <person name="Zhou Z."/>
            <person name="Liu Y."/>
            <person name="Xu W."/>
            <person name="Pan J."/>
            <person name="Luo Z.H."/>
            <person name="Li M."/>
        </authorList>
    </citation>
    <scope>NUCLEOTIDE SEQUENCE [LARGE SCALE GENOMIC DNA]</scope>
    <source>
        <strain evidence="2">SpSt-902</strain>
    </source>
</reference>
<protein>
    <submittedName>
        <fullName evidence="2">DUF1844 domain-containing protein</fullName>
    </submittedName>
</protein>
<gene>
    <name evidence="2" type="ORF">ENX03_01775</name>
</gene>
<comment type="caution">
    <text evidence="2">The sequence shown here is derived from an EMBL/GenBank/DDBJ whole genome shotgun (WGS) entry which is preliminary data.</text>
</comment>
<proteinExistence type="predicted"/>
<name>A0A7C3QR24_9BACT</name>
<accession>A0A7C3QR24</accession>
<feature type="compositionally biased region" description="Basic and acidic residues" evidence="1">
    <location>
        <begin position="1"/>
        <end position="22"/>
    </location>
</feature>
<evidence type="ECO:0000313" key="2">
    <source>
        <dbReference type="EMBL" id="HFT92670.1"/>
    </source>
</evidence>
<organism evidence="2">
    <name type="scientific">Leptospirillum ferriphilum</name>
    <dbReference type="NCBI Taxonomy" id="178606"/>
    <lineage>
        <taxon>Bacteria</taxon>
        <taxon>Pseudomonadati</taxon>
        <taxon>Nitrospirota</taxon>
        <taxon>Nitrospiria</taxon>
        <taxon>Nitrospirales</taxon>
        <taxon>Nitrospiraceae</taxon>
        <taxon>Leptospirillum</taxon>
    </lineage>
</organism>
<feature type="region of interest" description="Disordered" evidence="1">
    <location>
        <begin position="1"/>
        <end position="63"/>
    </location>
</feature>
<sequence length="216" mass="24344">MAERDEKEPEIIISDRRPRFDLDEPENPVPPASVKEEKRDEVPPPPPESSREAPDKELQAGETQGDHGLDQIFAILSGMVLNHLAFDPETRRPAQTFNIREARFFLGLMEAFQDAFRDKLPVALLDSRPVEVDESPRLGHIPAILGGMAISALGVDPRTGRPERSPDFDSAKLLIDLMDTFLREGESALGAEEKEYIKDMIYQAKMYFVSLKDRKS</sequence>
<dbReference type="EMBL" id="DTMM01000034">
    <property type="protein sequence ID" value="HFT92670.1"/>
    <property type="molecule type" value="Genomic_DNA"/>
</dbReference>
<feature type="compositionally biased region" description="Basic and acidic residues" evidence="1">
    <location>
        <begin position="49"/>
        <end position="63"/>
    </location>
</feature>
<evidence type="ECO:0000256" key="1">
    <source>
        <dbReference type="SAM" id="MobiDB-lite"/>
    </source>
</evidence>